<comment type="caution">
    <text evidence="2">The sequence shown here is derived from an EMBL/GenBank/DDBJ whole genome shotgun (WGS) entry which is preliminary data.</text>
</comment>
<feature type="domain" description="Endoribonuclease L-PSP/chorismate mutase-like" evidence="1">
    <location>
        <begin position="6"/>
        <end position="139"/>
    </location>
</feature>
<dbReference type="SUPFAM" id="SSF55298">
    <property type="entry name" value="YjgF-like"/>
    <property type="match status" value="1"/>
</dbReference>
<dbReference type="InterPro" id="IPR013813">
    <property type="entry name" value="Endoribo_LPSP/chorism_mut-like"/>
</dbReference>
<evidence type="ECO:0000313" key="2">
    <source>
        <dbReference type="EMBL" id="GIP14850.1"/>
    </source>
</evidence>
<name>A0A919YJZ8_9BACL</name>
<organism evidence="2 3">
    <name type="scientific">Paenibacillus montaniterrae</name>
    <dbReference type="NCBI Taxonomy" id="429341"/>
    <lineage>
        <taxon>Bacteria</taxon>
        <taxon>Bacillati</taxon>
        <taxon>Bacillota</taxon>
        <taxon>Bacilli</taxon>
        <taxon>Bacillales</taxon>
        <taxon>Paenibacillaceae</taxon>
        <taxon>Paenibacillus</taxon>
    </lineage>
</organism>
<dbReference type="Proteomes" id="UP000683139">
    <property type="component" value="Unassembled WGS sequence"/>
</dbReference>
<proteinExistence type="predicted"/>
<dbReference type="PANTHER" id="PTHR43760">
    <property type="entry name" value="ENDORIBONUCLEASE-RELATED"/>
    <property type="match status" value="1"/>
</dbReference>
<dbReference type="PANTHER" id="PTHR43760:SF1">
    <property type="entry name" value="ENDORIBONUCLEASE L-PSP_CHORISMATE MUTASE-LIKE DOMAIN-CONTAINING PROTEIN"/>
    <property type="match status" value="1"/>
</dbReference>
<dbReference type="AlphaFoldDB" id="A0A919YJZ8"/>
<reference evidence="2" key="1">
    <citation type="submission" date="2021-03" db="EMBL/GenBank/DDBJ databases">
        <title>Antimicrobial resistance genes in bacteria isolated from Japanese honey, and their potential for conferring macrolide and lincosamide resistance in the American foulbrood pathogen Paenibacillus larvae.</title>
        <authorList>
            <person name="Okamoto M."/>
            <person name="Kumagai M."/>
            <person name="Kanamori H."/>
            <person name="Takamatsu D."/>
        </authorList>
    </citation>
    <scope>NUCLEOTIDE SEQUENCE</scope>
    <source>
        <strain evidence="2">J40TS1</strain>
    </source>
</reference>
<dbReference type="InterPro" id="IPR035959">
    <property type="entry name" value="RutC-like_sf"/>
</dbReference>
<dbReference type="RefSeq" id="WP_213513036.1">
    <property type="nucleotide sequence ID" value="NZ_BOSE01000001.1"/>
</dbReference>
<keyword evidence="3" id="KW-1185">Reference proteome</keyword>
<dbReference type="EMBL" id="BOSE01000001">
    <property type="protein sequence ID" value="GIP14850.1"/>
    <property type="molecule type" value="Genomic_DNA"/>
</dbReference>
<sequence>MNINRRIEALGLHIPPSSPPGALYVPVKQLGGALYVSGQVPMVDGKPVYTGKVGSERSIEYGQEAARLCVINMLAALKDFTGDLNKVKGVVKLLAFVNSEVGFWEQHIVVNAASQLLFDVFGEDGRHARSAVGTNQLPMDVTVEIEGIFELREQEAE</sequence>
<evidence type="ECO:0000259" key="1">
    <source>
        <dbReference type="Pfam" id="PF14588"/>
    </source>
</evidence>
<gene>
    <name evidence="2" type="ORF">J40TS1_04920</name>
</gene>
<dbReference type="Gene3D" id="3.30.1330.40">
    <property type="entry name" value="RutC-like"/>
    <property type="match status" value="1"/>
</dbReference>
<evidence type="ECO:0000313" key="3">
    <source>
        <dbReference type="Proteomes" id="UP000683139"/>
    </source>
</evidence>
<dbReference type="CDD" id="cd02199">
    <property type="entry name" value="YjgF_YER057c_UK114_like_1"/>
    <property type="match status" value="1"/>
</dbReference>
<accession>A0A919YJZ8</accession>
<dbReference type="Pfam" id="PF14588">
    <property type="entry name" value="YjgF_endoribonc"/>
    <property type="match status" value="1"/>
</dbReference>
<protein>
    <recommendedName>
        <fullName evidence="1">Endoribonuclease L-PSP/chorismate mutase-like domain-containing protein</fullName>
    </recommendedName>
</protein>